<evidence type="ECO:0008006" key="4">
    <source>
        <dbReference type="Google" id="ProtNLM"/>
    </source>
</evidence>
<organism evidence="2 3">
    <name type="scientific">Altererythrobacter epoxidivorans</name>
    <dbReference type="NCBI Taxonomy" id="361183"/>
    <lineage>
        <taxon>Bacteria</taxon>
        <taxon>Pseudomonadati</taxon>
        <taxon>Pseudomonadota</taxon>
        <taxon>Alphaproteobacteria</taxon>
        <taxon>Sphingomonadales</taxon>
        <taxon>Erythrobacteraceae</taxon>
        <taxon>Altererythrobacter</taxon>
    </lineage>
</organism>
<evidence type="ECO:0000256" key="1">
    <source>
        <dbReference type="SAM" id="MobiDB-lite"/>
    </source>
</evidence>
<dbReference type="SUPFAM" id="SSF69754">
    <property type="entry name" value="Ribosome binding protein Y (YfiA homologue)"/>
    <property type="match status" value="1"/>
</dbReference>
<dbReference type="Proteomes" id="UP000057938">
    <property type="component" value="Chromosome"/>
</dbReference>
<sequence length="115" mass="12783">MQVQFNSDSSVMGTENVADRIEAAVRDKLSRFEERLTRIEIHVRDENGPKHGGDDKACTIEARPRGGRAIGVTEHAAKVDDAARKAANTLAQRLTRHFGKSERHGHDPRPDKVMS</sequence>
<dbReference type="Gene3D" id="3.30.160.100">
    <property type="entry name" value="Ribosome hibernation promotion factor-like"/>
    <property type="match status" value="1"/>
</dbReference>
<dbReference type="KEGG" id="aep:AMC99_00398"/>
<dbReference type="InterPro" id="IPR003489">
    <property type="entry name" value="RHF/RaiA"/>
</dbReference>
<reference evidence="2 3" key="1">
    <citation type="submission" date="2015-09" db="EMBL/GenBank/DDBJ databases">
        <title>Complete genome sequence of a benzo[a]pyrene-degrading bacterium Altererythrobacter epoxidivorans CGMCC 1.7731T.</title>
        <authorList>
            <person name="Li Z."/>
            <person name="Cheng H."/>
            <person name="Huo Y."/>
            <person name="Xu X."/>
        </authorList>
    </citation>
    <scope>NUCLEOTIDE SEQUENCE [LARGE SCALE GENOMIC DNA]</scope>
    <source>
        <strain evidence="2 3">CGMCC 1.7731</strain>
    </source>
</reference>
<feature type="compositionally biased region" description="Basic and acidic residues" evidence="1">
    <location>
        <begin position="99"/>
        <end position="115"/>
    </location>
</feature>
<accession>A0A0M4M676</accession>
<keyword evidence="3" id="KW-1185">Reference proteome</keyword>
<dbReference type="STRING" id="361183.AMC99_00398"/>
<dbReference type="InterPro" id="IPR036567">
    <property type="entry name" value="RHF-like"/>
</dbReference>
<gene>
    <name evidence="2" type="ORF">AMC99_00398</name>
</gene>
<evidence type="ECO:0000313" key="2">
    <source>
        <dbReference type="EMBL" id="ALE15710.1"/>
    </source>
</evidence>
<dbReference type="PATRIC" id="fig|361183.4.peg.395"/>
<name>A0A0M4M676_9SPHN</name>
<dbReference type="EMBL" id="CP012669">
    <property type="protein sequence ID" value="ALE15710.1"/>
    <property type="molecule type" value="Genomic_DNA"/>
</dbReference>
<dbReference type="AlphaFoldDB" id="A0A0M4M676"/>
<protein>
    <recommendedName>
        <fullName evidence="4">Ribosomal subunit interface protein</fullName>
    </recommendedName>
</protein>
<dbReference type="Pfam" id="PF02482">
    <property type="entry name" value="Ribosomal_S30AE"/>
    <property type="match status" value="1"/>
</dbReference>
<evidence type="ECO:0000313" key="3">
    <source>
        <dbReference type="Proteomes" id="UP000057938"/>
    </source>
</evidence>
<dbReference type="RefSeq" id="WP_061922101.1">
    <property type="nucleotide sequence ID" value="NZ_CP012669.1"/>
</dbReference>
<feature type="region of interest" description="Disordered" evidence="1">
    <location>
        <begin position="94"/>
        <end position="115"/>
    </location>
</feature>
<dbReference type="OrthoDB" id="121633at2"/>
<proteinExistence type="predicted"/>